<accession>A0AAV0WLJ2</accession>
<dbReference type="EMBL" id="CARXXK010000002">
    <property type="protein sequence ID" value="CAI6356795.1"/>
    <property type="molecule type" value="Genomic_DNA"/>
</dbReference>
<dbReference type="PROSITE" id="PS50950">
    <property type="entry name" value="ZF_THAP"/>
    <property type="match status" value="1"/>
</dbReference>
<reference evidence="7 8" key="1">
    <citation type="submission" date="2023-01" db="EMBL/GenBank/DDBJ databases">
        <authorList>
            <person name="Whitehead M."/>
        </authorList>
    </citation>
    <scope>NUCLEOTIDE SEQUENCE [LARGE SCALE GENOMIC DNA]</scope>
</reference>
<evidence type="ECO:0000256" key="3">
    <source>
        <dbReference type="ARBA" id="ARBA00022833"/>
    </source>
</evidence>
<keyword evidence="2 5" id="KW-0863">Zinc-finger</keyword>
<keyword evidence="8" id="KW-1185">Reference proteome</keyword>
<evidence type="ECO:0000259" key="6">
    <source>
        <dbReference type="PROSITE" id="PS50950"/>
    </source>
</evidence>
<keyword evidence="3" id="KW-0862">Zinc</keyword>
<evidence type="ECO:0000313" key="8">
    <source>
        <dbReference type="Proteomes" id="UP001160148"/>
    </source>
</evidence>
<gene>
    <name evidence="7" type="ORF">MEUPH1_LOCUS12491</name>
</gene>
<dbReference type="InterPro" id="IPR026516">
    <property type="entry name" value="THAP1/10"/>
</dbReference>
<evidence type="ECO:0000313" key="7">
    <source>
        <dbReference type="EMBL" id="CAI6356795.1"/>
    </source>
</evidence>
<dbReference type="GO" id="GO:0008270">
    <property type="term" value="F:zinc ion binding"/>
    <property type="evidence" value="ECO:0007669"/>
    <property type="project" value="UniProtKB-KW"/>
</dbReference>
<dbReference type="PANTHER" id="PTHR46600">
    <property type="entry name" value="THAP DOMAIN-CONTAINING"/>
    <property type="match status" value="1"/>
</dbReference>
<dbReference type="Proteomes" id="UP001160148">
    <property type="component" value="Unassembled WGS sequence"/>
</dbReference>
<evidence type="ECO:0000256" key="5">
    <source>
        <dbReference type="PROSITE-ProRule" id="PRU00309"/>
    </source>
</evidence>
<evidence type="ECO:0000256" key="1">
    <source>
        <dbReference type="ARBA" id="ARBA00022723"/>
    </source>
</evidence>
<evidence type="ECO:0000256" key="2">
    <source>
        <dbReference type="ARBA" id="ARBA00022771"/>
    </source>
</evidence>
<comment type="caution">
    <text evidence="7">The sequence shown here is derived from an EMBL/GenBank/DDBJ whole genome shotgun (WGS) entry which is preliminary data.</text>
</comment>
<evidence type="ECO:0000256" key="4">
    <source>
        <dbReference type="ARBA" id="ARBA00023125"/>
    </source>
</evidence>
<dbReference type="InterPro" id="IPR038441">
    <property type="entry name" value="THAP_Znf_sf"/>
</dbReference>
<keyword evidence="4 5" id="KW-0238">DNA-binding</keyword>
<feature type="domain" description="THAP-type" evidence="6">
    <location>
        <begin position="1"/>
        <end position="81"/>
    </location>
</feature>
<protein>
    <recommendedName>
        <fullName evidence="6">THAP-type domain-containing protein</fullName>
    </recommendedName>
</protein>
<sequence length="81" mass="9364">MPSCIICGRTKNQTSKAANISFHMFPKDESDKIKWNNFLIKNFLNPENVTISSLVCSLHFDKSCFILNKSRKLLKRQPLHP</sequence>
<dbReference type="InterPro" id="IPR006612">
    <property type="entry name" value="THAP_Znf"/>
</dbReference>
<dbReference type="GO" id="GO:0043565">
    <property type="term" value="F:sequence-specific DNA binding"/>
    <property type="evidence" value="ECO:0007669"/>
    <property type="project" value="InterPro"/>
</dbReference>
<name>A0AAV0WLJ2_9HEMI</name>
<dbReference type="Gene3D" id="6.20.210.20">
    <property type="entry name" value="THAP domain"/>
    <property type="match status" value="1"/>
</dbReference>
<proteinExistence type="predicted"/>
<keyword evidence="1" id="KW-0479">Metal-binding</keyword>
<dbReference type="Pfam" id="PF05485">
    <property type="entry name" value="THAP"/>
    <property type="match status" value="1"/>
</dbReference>
<dbReference type="PANTHER" id="PTHR46600:SF11">
    <property type="entry name" value="THAP DOMAIN-CONTAINING PROTEIN 10"/>
    <property type="match status" value="1"/>
</dbReference>
<dbReference type="AlphaFoldDB" id="A0AAV0WLJ2"/>
<dbReference type="SUPFAM" id="SSF57716">
    <property type="entry name" value="Glucocorticoid receptor-like (DNA-binding domain)"/>
    <property type="match status" value="1"/>
</dbReference>
<organism evidence="7 8">
    <name type="scientific">Macrosiphum euphorbiae</name>
    <name type="common">potato aphid</name>
    <dbReference type="NCBI Taxonomy" id="13131"/>
    <lineage>
        <taxon>Eukaryota</taxon>
        <taxon>Metazoa</taxon>
        <taxon>Ecdysozoa</taxon>
        <taxon>Arthropoda</taxon>
        <taxon>Hexapoda</taxon>
        <taxon>Insecta</taxon>
        <taxon>Pterygota</taxon>
        <taxon>Neoptera</taxon>
        <taxon>Paraneoptera</taxon>
        <taxon>Hemiptera</taxon>
        <taxon>Sternorrhyncha</taxon>
        <taxon>Aphidomorpha</taxon>
        <taxon>Aphidoidea</taxon>
        <taxon>Aphididae</taxon>
        <taxon>Macrosiphini</taxon>
        <taxon>Macrosiphum</taxon>
    </lineage>
</organism>